<name>A0A4R6PSI3_NOCIG</name>
<dbReference type="PANTHER" id="PTHR30006:SF3">
    <property type="entry name" value="THIAMINE-BINDING PERIPLASMIC PROTEIN"/>
    <property type="match status" value="1"/>
</dbReference>
<accession>A0A4R6PSI3</accession>
<evidence type="ECO:0000313" key="5">
    <source>
        <dbReference type="EMBL" id="TDP41698.1"/>
    </source>
</evidence>
<dbReference type="RefSeq" id="WP_067496314.1">
    <property type="nucleotide sequence ID" value="NZ_JBHXPO010000001.1"/>
</dbReference>
<dbReference type="PANTHER" id="PTHR30006">
    <property type="entry name" value="THIAMINE-BINDING PERIPLASMIC PROTEIN-RELATED"/>
    <property type="match status" value="1"/>
</dbReference>
<dbReference type="AlphaFoldDB" id="A0A4R6PSI3"/>
<evidence type="ECO:0000256" key="4">
    <source>
        <dbReference type="ARBA" id="ARBA00022764"/>
    </source>
</evidence>
<comment type="caution">
    <text evidence="5">The sequence shown here is derived from an EMBL/GenBank/DDBJ whole genome shotgun (WGS) entry which is preliminary data.</text>
</comment>
<evidence type="ECO:0000256" key="3">
    <source>
        <dbReference type="ARBA" id="ARBA00022729"/>
    </source>
</evidence>
<dbReference type="GO" id="GO:0030288">
    <property type="term" value="C:outer membrane-bounded periplasmic space"/>
    <property type="evidence" value="ECO:0007669"/>
    <property type="project" value="TreeGrafter"/>
</dbReference>
<dbReference type="GO" id="GO:0030975">
    <property type="term" value="F:thiamine binding"/>
    <property type="evidence" value="ECO:0007669"/>
    <property type="project" value="TreeGrafter"/>
</dbReference>
<comment type="subcellular location">
    <subcellularLocation>
        <location evidence="1">Periplasm</location>
    </subcellularLocation>
</comment>
<evidence type="ECO:0000256" key="2">
    <source>
        <dbReference type="ARBA" id="ARBA00022448"/>
    </source>
</evidence>
<keyword evidence="3" id="KW-0732">Signal</keyword>
<proteinExistence type="predicted"/>
<dbReference type="Pfam" id="PF13531">
    <property type="entry name" value="SBP_bac_11"/>
    <property type="match status" value="1"/>
</dbReference>
<evidence type="ECO:0000256" key="1">
    <source>
        <dbReference type="ARBA" id="ARBA00004418"/>
    </source>
</evidence>
<dbReference type="GO" id="GO:0030976">
    <property type="term" value="F:thiamine pyrophosphate binding"/>
    <property type="evidence" value="ECO:0007669"/>
    <property type="project" value="TreeGrafter"/>
</dbReference>
<dbReference type="GO" id="GO:0015888">
    <property type="term" value="P:thiamine transport"/>
    <property type="evidence" value="ECO:0007669"/>
    <property type="project" value="TreeGrafter"/>
</dbReference>
<protein>
    <submittedName>
        <fullName evidence="5">2-aminoethylphosphonate transport system substrate-binding protein</fullName>
    </submittedName>
</protein>
<gene>
    <name evidence="5" type="ORF">DFR75_101801</name>
</gene>
<dbReference type="Gene3D" id="3.40.190.10">
    <property type="entry name" value="Periplasmic binding protein-like II"/>
    <property type="match status" value="2"/>
</dbReference>
<keyword evidence="2" id="KW-0813">Transport</keyword>
<sequence>MHLRETKVVVIVRTSLTRRRLARTALLLAGVTAVAFSSACGGTGTESADGRTVTVYSADGVGGWYKNRFDEFTERTGIAVNLVEAGSGEVVNRVDKEQSNPQADIVVTLPPFIQKAEQSGLLQPSGIDTAAIPAADKDPDGNYVTMANNFLCFIANPSVDAAALTWDDLLKPEFKGKLQYSTPGQAGDGTAVLVLLQQLRGKQGALDYLAALQANNVGPSSSTGKLQAKVDKGELLIANGDVQMNLTTVKEKGSKFNVFFPAADGKRSTVAVPYMMGLAKGAPHKGDATELMRFLMAPEAQAALGPEAFAVSPRTDVPAPAEGGPAAAMRGVDVVPVDWNTVLTELDADLAAYQKATGS</sequence>
<organism evidence="5 6">
    <name type="scientific">Nocardia ignorata</name>
    <dbReference type="NCBI Taxonomy" id="145285"/>
    <lineage>
        <taxon>Bacteria</taxon>
        <taxon>Bacillati</taxon>
        <taxon>Actinomycetota</taxon>
        <taxon>Actinomycetes</taxon>
        <taxon>Mycobacteriales</taxon>
        <taxon>Nocardiaceae</taxon>
        <taxon>Nocardia</taxon>
    </lineage>
</organism>
<evidence type="ECO:0000313" key="6">
    <source>
        <dbReference type="Proteomes" id="UP000295087"/>
    </source>
</evidence>
<dbReference type="NCBIfam" id="NF011620">
    <property type="entry name" value="PRK15046.1"/>
    <property type="match status" value="1"/>
</dbReference>
<dbReference type="EMBL" id="SNXK01000001">
    <property type="protein sequence ID" value="TDP41698.1"/>
    <property type="molecule type" value="Genomic_DNA"/>
</dbReference>
<keyword evidence="6" id="KW-1185">Reference proteome</keyword>
<reference evidence="5 6" key="1">
    <citation type="submission" date="2019-03" db="EMBL/GenBank/DDBJ databases">
        <title>Genomic Encyclopedia of Type Strains, Phase IV (KMG-IV): sequencing the most valuable type-strain genomes for metagenomic binning, comparative biology and taxonomic classification.</title>
        <authorList>
            <person name="Goeker M."/>
        </authorList>
    </citation>
    <scope>NUCLEOTIDE SEQUENCE [LARGE SCALE GENOMIC DNA]</scope>
    <source>
        <strain evidence="5 6">DSM 44496</strain>
    </source>
</reference>
<dbReference type="Proteomes" id="UP000295087">
    <property type="component" value="Unassembled WGS sequence"/>
</dbReference>
<keyword evidence="4" id="KW-0574">Periplasm</keyword>
<dbReference type="SUPFAM" id="SSF53850">
    <property type="entry name" value="Periplasmic binding protein-like II"/>
    <property type="match status" value="1"/>
</dbReference>